<dbReference type="SUPFAM" id="SSF47473">
    <property type="entry name" value="EF-hand"/>
    <property type="match status" value="1"/>
</dbReference>
<dbReference type="PROSITE" id="PS00018">
    <property type="entry name" value="EF_HAND_1"/>
    <property type="match status" value="3"/>
</dbReference>
<organism evidence="4 5">
    <name type="scientific">Bugula neritina</name>
    <name type="common">Brown bryozoan</name>
    <name type="synonym">Sertularia neritina</name>
    <dbReference type="NCBI Taxonomy" id="10212"/>
    <lineage>
        <taxon>Eukaryota</taxon>
        <taxon>Metazoa</taxon>
        <taxon>Spiralia</taxon>
        <taxon>Lophotrochozoa</taxon>
        <taxon>Bryozoa</taxon>
        <taxon>Gymnolaemata</taxon>
        <taxon>Cheilostomatida</taxon>
        <taxon>Flustrina</taxon>
        <taxon>Buguloidea</taxon>
        <taxon>Bugulidae</taxon>
        <taxon>Bugula</taxon>
    </lineage>
</organism>
<dbReference type="AlphaFoldDB" id="A0A7J7KBB6"/>
<sequence>MIYRVCEDDDSKLRAQDIKAIIDLQHSITQKSELEAAFSLFDKDGDGKISRKELGVVMKSLGQNPSESELQDMVNEVDANGNGTIDFPEFLAMMKQKMDANEGEEKELMEAFQMFDRDGSGYITAADLRRGMKILGEKLTDAEVKEMMRQADFDGDGLVNYEGEFIVHSFV</sequence>
<feature type="domain" description="EF-hand" evidence="3">
    <location>
        <begin position="65"/>
        <end position="100"/>
    </location>
</feature>
<dbReference type="InterPro" id="IPR011992">
    <property type="entry name" value="EF-hand-dom_pair"/>
</dbReference>
<dbReference type="OrthoDB" id="26525at2759"/>
<dbReference type="FunFam" id="1.10.238.10:FF:000527">
    <property type="entry name" value="Calmodulin-3"/>
    <property type="match status" value="1"/>
</dbReference>
<protein>
    <submittedName>
        <fullName evidence="4">CALM1</fullName>
    </submittedName>
</protein>
<keyword evidence="1" id="KW-0677">Repeat</keyword>
<evidence type="ECO:0000256" key="2">
    <source>
        <dbReference type="ARBA" id="ARBA00022837"/>
    </source>
</evidence>
<dbReference type="Pfam" id="PF13499">
    <property type="entry name" value="EF-hand_7"/>
    <property type="match status" value="2"/>
</dbReference>
<dbReference type="InterPro" id="IPR002048">
    <property type="entry name" value="EF_hand_dom"/>
</dbReference>
<name>A0A7J7KBB6_BUGNE</name>
<gene>
    <name evidence="4" type="ORF">EB796_006197</name>
</gene>
<feature type="domain" description="EF-hand" evidence="3">
    <location>
        <begin position="103"/>
        <end position="138"/>
    </location>
</feature>
<dbReference type="InterPro" id="IPR018247">
    <property type="entry name" value="EF_Hand_1_Ca_BS"/>
</dbReference>
<keyword evidence="2" id="KW-0106">Calcium</keyword>
<comment type="caution">
    <text evidence="4">The sequence shown here is derived from an EMBL/GenBank/DDBJ whole genome shotgun (WGS) entry which is preliminary data.</text>
</comment>
<evidence type="ECO:0000256" key="1">
    <source>
        <dbReference type="ARBA" id="ARBA00022737"/>
    </source>
</evidence>
<dbReference type="GO" id="GO:0005509">
    <property type="term" value="F:calcium ion binding"/>
    <property type="evidence" value="ECO:0007669"/>
    <property type="project" value="InterPro"/>
</dbReference>
<dbReference type="CDD" id="cd00051">
    <property type="entry name" value="EFh"/>
    <property type="match status" value="2"/>
</dbReference>
<keyword evidence="5" id="KW-1185">Reference proteome</keyword>
<dbReference type="EMBL" id="VXIV02000870">
    <property type="protein sequence ID" value="KAF6035505.1"/>
    <property type="molecule type" value="Genomic_DNA"/>
</dbReference>
<dbReference type="SMART" id="SM00054">
    <property type="entry name" value="EFh"/>
    <property type="match status" value="4"/>
</dbReference>
<feature type="domain" description="EF-hand" evidence="3">
    <location>
        <begin position="29"/>
        <end position="64"/>
    </location>
</feature>
<dbReference type="PANTHER" id="PTHR23048:SF0">
    <property type="entry name" value="CALMODULIN LIKE 3"/>
    <property type="match status" value="1"/>
</dbReference>
<evidence type="ECO:0000259" key="3">
    <source>
        <dbReference type="PROSITE" id="PS50222"/>
    </source>
</evidence>
<dbReference type="Proteomes" id="UP000593567">
    <property type="component" value="Unassembled WGS sequence"/>
</dbReference>
<evidence type="ECO:0000313" key="5">
    <source>
        <dbReference type="Proteomes" id="UP000593567"/>
    </source>
</evidence>
<dbReference type="PANTHER" id="PTHR23048">
    <property type="entry name" value="MYOSIN LIGHT CHAIN 1, 3"/>
    <property type="match status" value="1"/>
</dbReference>
<accession>A0A7J7KBB6</accession>
<dbReference type="PROSITE" id="PS50222">
    <property type="entry name" value="EF_HAND_2"/>
    <property type="match status" value="3"/>
</dbReference>
<proteinExistence type="predicted"/>
<dbReference type="InterPro" id="IPR050230">
    <property type="entry name" value="CALM/Myosin/TropC-like"/>
</dbReference>
<dbReference type="GO" id="GO:0016460">
    <property type="term" value="C:myosin II complex"/>
    <property type="evidence" value="ECO:0007669"/>
    <property type="project" value="TreeGrafter"/>
</dbReference>
<evidence type="ECO:0000313" key="4">
    <source>
        <dbReference type="EMBL" id="KAF6035505.1"/>
    </source>
</evidence>
<dbReference type="Gene3D" id="1.10.238.10">
    <property type="entry name" value="EF-hand"/>
    <property type="match status" value="2"/>
</dbReference>
<reference evidence="4" key="1">
    <citation type="submission" date="2020-06" db="EMBL/GenBank/DDBJ databases">
        <title>Draft genome of Bugula neritina, a colonial animal packing powerful symbionts and potential medicines.</title>
        <authorList>
            <person name="Rayko M."/>
        </authorList>
    </citation>
    <scope>NUCLEOTIDE SEQUENCE [LARGE SCALE GENOMIC DNA]</scope>
    <source>
        <strain evidence="4">Kwan_BN1</strain>
    </source>
</reference>